<dbReference type="STRING" id="436010.A0A166NGL6"/>
<dbReference type="PROSITE" id="PS50053">
    <property type="entry name" value="UBIQUITIN_2"/>
    <property type="match status" value="1"/>
</dbReference>
<dbReference type="GO" id="GO:0005829">
    <property type="term" value="C:cytosol"/>
    <property type="evidence" value="ECO:0007669"/>
    <property type="project" value="TreeGrafter"/>
</dbReference>
<evidence type="ECO:0000313" key="3">
    <source>
        <dbReference type="Proteomes" id="UP000076532"/>
    </source>
</evidence>
<dbReference type="GO" id="GO:0031593">
    <property type="term" value="F:polyubiquitin modification-dependent protein binding"/>
    <property type="evidence" value="ECO:0007669"/>
    <property type="project" value="TreeGrafter"/>
</dbReference>
<dbReference type="InterPro" id="IPR029071">
    <property type="entry name" value="Ubiquitin-like_domsf"/>
</dbReference>
<sequence length="281" mass="30228">MAEQAETVFVRTFLNNLSNQPVTYGDDYQQPLQNSLKRVPVLPIGLPAPPARKRKNVENTSAAITLTFKSLKPPKSFVLSVQPTDTIQSIKGHLASQPNAPPADVQRLLLKGKALADTKLLQEYTIKDGDTVNLMIKPGHTWDPNTPAINISAMSSSAPLSLPPLQPDAKPTPGHTRIPSVVLSPSPSATTPSMEVDKPLDINLTLDASQPLPAAQSSYHAAIADPVFWEKLNAFLKAEFKTETDGLLAFEEFLRASKGTLTASEIAKIRDHVGVVGMAGT</sequence>
<dbReference type="AlphaFoldDB" id="A0A166NGL6"/>
<proteinExistence type="predicted"/>
<feature type="domain" description="Ubiquitin-like" evidence="1">
    <location>
        <begin position="64"/>
        <end position="137"/>
    </location>
</feature>
<evidence type="ECO:0000259" key="1">
    <source>
        <dbReference type="PROSITE" id="PS50053"/>
    </source>
</evidence>
<dbReference type="EMBL" id="KV417523">
    <property type="protein sequence ID" value="KZP24986.1"/>
    <property type="molecule type" value="Genomic_DNA"/>
</dbReference>
<dbReference type="PANTHER" id="PTHR10677:SF3">
    <property type="entry name" value="FI07626P-RELATED"/>
    <property type="match status" value="1"/>
</dbReference>
<dbReference type="Pfam" id="PF00240">
    <property type="entry name" value="ubiquitin"/>
    <property type="match status" value="1"/>
</dbReference>
<dbReference type="Gene3D" id="3.10.20.90">
    <property type="entry name" value="Phosphatidylinositol 3-kinase Catalytic Subunit, Chain A, domain 1"/>
    <property type="match status" value="1"/>
</dbReference>
<dbReference type="OrthoDB" id="428577at2759"/>
<gene>
    <name evidence="2" type="ORF">FIBSPDRAFT_821298</name>
</gene>
<evidence type="ECO:0000313" key="2">
    <source>
        <dbReference type="EMBL" id="KZP24986.1"/>
    </source>
</evidence>
<dbReference type="SUPFAM" id="SSF54236">
    <property type="entry name" value="Ubiquitin-like"/>
    <property type="match status" value="1"/>
</dbReference>
<name>A0A166NGL6_9AGAM</name>
<organism evidence="2 3">
    <name type="scientific">Athelia psychrophila</name>
    <dbReference type="NCBI Taxonomy" id="1759441"/>
    <lineage>
        <taxon>Eukaryota</taxon>
        <taxon>Fungi</taxon>
        <taxon>Dikarya</taxon>
        <taxon>Basidiomycota</taxon>
        <taxon>Agaricomycotina</taxon>
        <taxon>Agaricomycetes</taxon>
        <taxon>Agaricomycetidae</taxon>
        <taxon>Atheliales</taxon>
        <taxon>Atheliaceae</taxon>
        <taxon>Athelia</taxon>
    </lineage>
</organism>
<dbReference type="Proteomes" id="UP000076532">
    <property type="component" value="Unassembled WGS sequence"/>
</dbReference>
<keyword evidence="3" id="KW-1185">Reference proteome</keyword>
<reference evidence="2 3" key="1">
    <citation type="journal article" date="2016" name="Mol. Biol. Evol.">
        <title>Comparative Genomics of Early-Diverging Mushroom-Forming Fungi Provides Insights into the Origins of Lignocellulose Decay Capabilities.</title>
        <authorList>
            <person name="Nagy L.G."/>
            <person name="Riley R."/>
            <person name="Tritt A."/>
            <person name="Adam C."/>
            <person name="Daum C."/>
            <person name="Floudas D."/>
            <person name="Sun H."/>
            <person name="Yadav J.S."/>
            <person name="Pangilinan J."/>
            <person name="Larsson K.H."/>
            <person name="Matsuura K."/>
            <person name="Barry K."/>
            <person name="Labutti K."/>
            <person name="Kuo R."/>
            <person name="Ohm R.A."/>
            <person name="Bhattacharya S.S."/>
            <person name="Shirouzu T."/>
            <person name="Yoshinaga Y."/>
            <person name="Martin F.M."/>
            <person name="Grigoriev I.V."/>
            <person name="Hibbett D.S."/>
        </authorList>
    </citation>
    <scope>NUCLEOTIDE SEQUENCE [LARGE SCALE GENOMIC DNA]</scope>
    <source>
        <strain evidence="2 3">CBS 109695</strain>
    </source>
</reference>
<protein>
    <submittedName>
        <fullName evidence="2">Ubiquitin-like protein</fullName>
    </submittedName>
</protein>
<dbReference type="InterPro" id="IPR000626">
    <property type="entry name" value="Ubiquitin-like_dom"/>
</dbReference>
<accession>A0A166NGL6</accession>
<dbReference type="InterPro" id="IPR015496">
    <property type="entry name" value="Ubiquilin"/>
</dbReference>
<dbReference type="GO" id="GO:0006511">
    <property type="term" value="P:ubiquitin-dependent protein catabolic process"/>
    <property type="evidence" value="ECO:0007669"/>
    <property type="project" value="TreeGrafter"/>
</dbReference>
<dbReference type="PANTHER" id="PTHR10677">
    <property type="entry name" value="UBIQUILIN"/>
    <property type="match status" value="1"/>
</dbReference>
<dbReference type="SMART" id="SM00213">
    <property type="entry name" value="UBQ"/>
    <property type="match status" value="1"/>
</dbReference>